<reference evidence="1 2" key="1">
    <citation type="submission" date="2022-12" db="EMBL/GenBank/DDBJ databases">
        <title>Genomic features and morphological characterization of a novel Knufia sp. strain isolated from spacecraft assembly facility.</title>
        <authorList>
            <person name="Teixeira M."/>
            <person name="Chander A.M."/>
            <person name="Stajich J.E."/>
            <person name="Venkateswaran K."/>
        </authorList>
    </citation>
    <scope>NUCLEOTIDE SEQUENCE [LARGE SCALE GENOMIC DNA]</scope>
    <source>
        <strain evidence="1 2">FJI-L2-BK-P2</strain>
    </source>
</reference>
<protein>
    <submittedName>
        <fullName evidence="1">Uncharacterized protein</fullName>
    </submittedName>
</protein>
<sequence>MVPLRQITKQPLSCYTAVSTICDKLKIGYLATGLRSRVLGALEPSLHTDKAYTINVEDMKQLLTALAPTHTIRKKAVDTFDKVSLARGWSNGSFRKYKQLLRDVVGLGDEVKARMAELNYAA</sequence>
<gene>
    <name evidence="1" type="ORF">OHC33_005942</name>
</gene>
<dbReference type="AlphaFoldDB" id="A0AAN8EJG7"/>
<dbReference type="EMBL" id="JAKLMC020000013">
    <property type="protein sequence ID" value="KAK5952823.1"/>
    <property type="molecule type" value="Genomic_DNA"/>
</dbReference>
<keyword evidence="2" id="KW-1185">Reference proteome</keyword>
<comment type="caution">
    <text evidence="1">The sequence shown here is derived from an EMBL/GenBank/DDBJ whole genome shotgun (WGS) entry which is preliminary data.</text>
</comment>
<accession>A0AAN8EJG7</accession>
<organism evidence="1 2">
    <name type="scientific">Knufia fluminis</name>
    <dbReference type="NCBI Taxonomy" id="191047"/>
    <lineage>
        <taxon>Eukaryota</taxon>
        <taxon>Fungi</taxon>
        <taxon>Dikarya</taxon>
        <taxon>Ascomycota</taxon>
        <taxon>Pezizomycotina</taxon>
        <taxon>Eurotiomycetes</taxon>
        <taxon>Chaetothyriomycetidae</taxon>
        <taxon>Chaetothyriales</taxon>
        <taxon>Trichomeriaceae</taxon>
        <taxon>Knufia</taxon>
    </lineage>
</organism>
<proteinExistence type="predicted"/>
<dbReference type="Proteomes" id="UP001316803">
    <property type="component" value="Unassembled WGS sequence"/>
</dbReference>
<name>A0AAN8EJG7_9EURO</name>
<evidence type="ECO:0000313" key="1">
    <source>
        <dbReference type="EMBL" id="KAK5952823.1"/>
    </source>
</evidence>
<evidence type="ECO:0000313" key="2">
    <source>
        <dbReference type="Proteomes" id="UP001316803"/>
    </source>
</evidence>